<dbReference type="Gene3D" id="3.40.50.2300">
    <property type="match status" value="2"/>
</dbReference>
<evidence type="ECO:0000256" key="2">
    <source>
        <dbReference type="ARBA" id="ARBA00007639"/>
    </source>
</evidence>
<proteinExistence type="inferred from homology"/>
<feature type="domain" description="Periplasmic binding protein" evidence="5">
    <location>
        <begin position="54"/>
        <end position="300"/>
    </location>
</feature>
<evidence type="ECO:0000313" key="7">
    <source>
        <dbReference type="Proteomes" id="UP001499933"/>
    </source>
</evidence>
<dbReference type="InterPro" id="IPR025997">
    <property type="entry name" value="SBP_2_dom"/>
</dbReference>
<evidence type="ECO:0000256" key="1">
    <source>
        <dbReference type="ARBA" id="ARBA00004196"/>
    </source>
</evidence>
<evidence type="ECO:0000256" key="3">
    <source>
        <dbReference type="ARBA" id="ARBA00022729"/>
    </source>
</evidence>
<dbReference type="Proteomes" id="UP001499933">
    <property type="component" value="Unassembled WGS sequence"/>
</dbReference>
<evidence type="ECO:0000256" key="4">
    <source>
        <dbReference type="SAM" id="SignalP"/>
    </source>
</evidence>
<comment type="subcellular location">
    <subcellularLocation>
        <location evidence="1">Cell envelope</location>
    </subcellularLocation>
</comment>
<comment type="caution">
    <text evidence="6">The sequence shown here is derived from an EMBL/GenBank/DDBJ whole genome shotgun (WGS) entry which is preliminary data.</text>
</comment>
<reference evidence="6 7" key="1">
    <citation type="journal article" date="2019" name="Int. J. Syst. Evol. Microbiol.">
        <title>The Global Catalogue of Microorganisms (GCM) 10K type strain sequencing project: providing services to taxonomists for standard genome sequencing and annotation.</title>
        <authorList>
            <consortium name="The Broad Institute Genomics Platform"/>
            <consortium name="The Broad Institute Genome Sequencing Center for Infectious Disease"/>
            <person name="Wu L."/>
            <person name="Ma J."/>
        </authorList>
    </citation>
    <scope>NUCLEOTIDE SEQUENCE [LARGE SCALE GENOMIC DNA]</scope>
    <source>
        <strain evidence="6 7">JCM 14901</strain>
    </source>
</reference>
<accession>A0ABN2QY76</accession>
<comment type="similarity">
    <text evidence="2">Belongs to the bacterial solute-binding protein 2 family.</text>
</comment>
<protein>
    <recommendedName>
        <fullName evidence="5">Periplasmic binding protein domain-containing protein</fullName>
    </recommendedName>
</protein>
<evidence type="ECO:0000259" key="5">
    <source>
        <dbReference type="Pfam" id="PF13407"/>
    </source>
</evidence>
<feature type="chain" id="PRO_5047162882" description="Periplasmic binding protein domain-containing protein" evidence="4">
    <location>
        <begin position="38"/>
        <end position="334"/>
    </location>
</feature>
<gene>
    <name evidence="6" type="ORF">GCM10009776_23500</name>
</gene>
<keyword evidence="3 4" id="KW-0732">Signal</keyword>
<sequence length="334" mass="33827">MSRSKSPVRSVLRPLAVALTIAVGLSLAACSSGGGTAAPSASSSGSTAAKPLRIGFSPFSMQIPAFIGMSQGMTAMAQAQGDTVITADAKGDPSTQQQQIQQWVDLGQVDAIWVIPQSAPAVASALKSALDKGIVVLAAGVPADYGMQDGAAGITFSNTDNKAYGTQIGTLTSDCINKRLDGKGQIIFLKSPSGAQSTAAINDAIKAAVAAGSPDATFVNEQDAKDRLGSQQIVSSALQASPDANSMIATDDESSLGGLDAFKAAGKDPSKLCIVGAGGNDEAKAAVANGEFYAEVAFDFQKDIAQNLAELHTLAADPSAPGQQLTIPITVIQK</sequence>
<dbReference type="InterPro" id="IPR028082">
    <property type="entry name" value="Peripla_BP_I"/>
</dbReference>
<dbReference type="RefSeq" id="WP_344094842.1">
    <property type="nucleotide sequence ID" value="NZ_BAAAOG010000004.1"/>
</dbReference>
<organism evidence="6 7">
    <name type="scientific">Microbacterium deminutum</name>
    <dbReference type="NCBI Taxonomy" id="344164"/>
    <lineage>
        <taxon>Bacteria</taxon>
        <taxon>Bacillati</taxon>
        <taxon>Actinomycetota</taxon>
        <taxon>Actinomycetes</taxon>
        <taxon>Micrococcales</taxon>
        <taxon>Microbacteriaceae</taxon>
        <taxon>Microbacterium</taxon>
    </lineage>
</organism>
<name>A0ABN2QY76_9MICO</name>
<dbReference type="EMBL" id="BAAAOG010000004">
    <property type="protein sequence ID" value="GAA1960231.1"/>
    <property type="molecule type" value="Genomic_DNA"/>
</dbReference>
<dbReference type="Pfam" id="PF13407">
    <property type="entry name" value="Peripla_BP_4"/>
    <property type="match status" value="1"/>
</dbReference>
<evidence type="ECO:0000313" key="6">
    <source>
        <dbReference type="EMBL" id="GAA1960231.1"/>
    </source>
</evidence>
<dbReference type="PANTHER" id="PTHR46847:SF1">
    <property type="entry name" value="D-ALLOSE-BINDING PERIPLASMIC PROTEIN-RELATED"/>
    <property type="match status" value="1"/>
</dbReference>
<feature type="signal peptide" evidence="4">
    <location>
        <begin position="1"/>
        <end position="37"/>
    </location>
</feature>
<dbReference type="PROSITE" id="PS51257">
    <property type="entry name" value="PROKAR_LIPOPROTEIN"/>
    <property type="match status" value="1"/>
</dbReference>
<keyword evidence="7" id="KW-1185">Reference proteome</keyword>
<dbReference type="SUPFAM" id="SSF53822">
    <property type="entry name" value="Periplasmic binding protein-like I"/>
    <property type="match status" value="1"/>
</dbReference>
<dbReference type="CDD" id="cd01536">
    <property type="entry name" value="PBP1_ABC_sugar_binding-like"/>
    <property type="match status" value="1"/>
</dbReference>
<dbReference type="PANTHER" id="PTHR46847">
    <property type="entry name" value="D-ALLOSE-BINDING PERIPLASMIC PROTEIN-RELATED"/>
    <property type="match status" value="1"/>
</dbReference>